<feature type="non-terminal residue" evidence="1">
    <location>
        <position position="1"/>
    </location>
</feature>
<sequence>NIIERGMWAILLEKRLSPTLNVISPTVDSVLPPPSKRAKMQSPVGQSSNHRNEAIISRVKYKQQAIYSDGSETNGPGFGRSDLRMGSNGNTSLWHCKQMDYQIPIRKINESEWFIVDELEVYQ</sequence>
<evidence type="ECO:0000313" key="2">
    <source>
        <dbReference type="Proteomes" id="UP000789366"/>
    </source>
</evidence>
<dbReference type="EMBL" id="CAJVPW010018764">
    <property type="protein sequence ID" value="CAG8683289.1"/>
    <property type="molecule type" value="Genomic_DNA"/>
</dbReference>
<name>A0ACA9NZU5_9GLOM</name>
<reference evidence="1" key="1">
    <citation type="submission" date="2021-06" db="EMBL/GenBank/DDBJ databases">
        <authorList>
            <person name="Kallberg Y."/>
            <person name="Tangrot J."/>
            <person name="Rosling A."/>
        </authorList>
    </citation>
    <scope>NUCLEOTIDE SEQUENCE</scope>
    <source>
        <strain evidence="1">28 12/20/2015</strain>
    </source>
</reference>
<comment type="caution">
    <text evidence="1">The sequence shown here is derived from an EMBL/GenBank/DDBJ whole genome shotgun (WGS) entry which is preliminary data.</text>
</comment>
<evidence type="ECO:0000313" key="1">
    <source>
        <dbReference type="EMBL" id="CAG8683289.1"/>
    </source>
</evidence>
<gene>
    <name evidence="1" type="ORF">SPELUC_LOCUS10276</name>
</gene>
<accession>A0ACA9NZU5</accession>
<feature type="non-terminal residue" evidence="1">
    <location>
        <position position="123"/>
    </location>
</feature>
<proteinExistence type="predicted"/>
<organism evidence="1 2">
    <name type="scientific">Cetraspora pellucida</name>
    <dbReference type="NCBI Taxonomy" id="1433469"/>
    <lineage>
        <taxon>Eukaryota</taxon>
        <taxon>Fungi</taxon>
        <taxon>Fungi incertae sedis</taxon>
        <taxon>Mucoromycota</taxon>
        <taxon>Glomeromycotina</taxon>
        <taxon>Glomeromycetes</taxon>
        <taxon>Diversisporales</taxon>
        <taxon>Gigasporaceae</taxon>
        <taxon>Cetraspora</taxon>
    </lineage>
</organism>
<dbReference type="Proteomes" id="UP000789366">
    <property type="component" value="Unassembled WGS sequence"/>
</dbReference>
<keyword evidence="2" id="KW-1185">Reference proteome</keyword>
<protein>
    <submittedName>
        <fullName evidence="1">15406_t:CDS:1</fullName>
    </submittedName>
</protein>